<dbReference type="InterPro" id="IPR023753">
    <property type="entry name" value="FAD/NAD-binding_dom"/>
</dbReference>
<dbReference type="InterPro" id="IPR036188">
    <property type="entry name" value="FAD/NAD-bd_sf"/>
</dbReference>
<comment type="similarity">
    <text evidence="1">Belongs to the NADH dehydrogenase family.</text>
</comment>
<dbReference type="Pfam" id="PF22366">
    <property type="entry name" value="NDH2_C"/>
    <property type="match status" value="1"/>
</dbReference>
<keyword evidence="2" id="KW-0285">Flavoprotein</keyword>
<dbReference type="PANTHER" id="PTHR43706:SF17">
    <property type="entry name" value="NADH DEHYDROGENASE (EUROFUNG)"/>
    <property type="match status" value="1"/>
</dbReference>
<dbReference type="PRINTS" id="PR00368">
    <property type="entry name" value="FADPNR"/>
</dbReference>
<dbReference type="Proteomes" id="UP000294933">
    <property type="component" value="Unassembled WGS sequence"/>
</dbReference>
<name>A0A4Y7PWN5_9AGAM</name>
<dbReference type="STRING" id="50990.A0A4Y7PWN5"/>
<keyword evidence="5" id="KW-0520">NAD</keyword>
<evidence type="ECO:0000256" key="1">
    <source>
        <dbReference type="ARBA" id="ARBA00005272"/>
    </source>
</evidence>
<sequence length="471" mass="52755">MKLCKLASGIRSISHHGHLGLFSSSSARNKEKLVILGSGWGGYEVLRGVDKKRWDVTMISASSYFNFTPLLASCAVGTLEFRCAVEPVRRYAPQANVYQAWCDKIDFDQKLLTCVSATNLPSRLQRQQAVSEESPSELSKPSPAFHIGYDKLVIAVGAYSQTFNVPGVKEHAYFLKDVKDARAIRLRVLECFEEASQPTISDNERRKVLNFCIVGGGPTGVEFAAELHDLISTDIERHYPTLARMARITIYDVAPQILGAFDDSLSKYAEKKFSRDGITMKLRHHVEKVNKDSMIVKEQGEVPFGMLVWSTGLAPNPLIESITAVAKHEKGSLYTNDHLNVLRSGNKTPDPDIWAIGDAAIVEGQVLPATAQVASQKAKYLVKKLNRIVKDKASPAPFEFHNQGSLAYLGDWKAIYDRSHAESVKGKETGRLAWLLWRSAYFTMTLSVRNKITVPFYWFMNWIFGRDLTRF</sequence>
<dbReference type="InterPro" id="IPR045024">
    <property type="entry name" value="NDH-2"/>
</dbReference>
<keyword evidence="9" id="KW-1185">Reference proteome</keyword>
<dbReference type="EMBL" id="ML170196">
    <property type="protein sequence ID" value="TDL19438.1"/>
    <property type="molecule type" value="Genomic_DNA"/>
</dbReference>
<dbReference type="Gene3D" id="3.50.50.100">
    <property type="match status" value="1"/>
</dbReference>
<keyword evidence="4" id="KW-0560">Oxidoreductase</keyword>
<evidence type="ECO:0000259" key="6">
    <source>
        <dbReference type="Pfam" id="PF07992"/>
    </source>
</evidence>
<dbReference type="InterPro" id="IPR054585">
    <property type="entry name" value="NDH2-like_C"/>
</dbReference>
<dbReference type="GO" id="GO:0005739">
    <property type="term" value="C:mitochondrion"/>
    <property type="evidence" value="ECO:0007669"/>
    <property type="project" value="UniProtKB-ARBA"/>
</dbReference>
<gene>
    <name evidence="8" type="ORF">BD410DRAFT_752099</name>
</gene>
<evidence type="ECO:0000259" key="7">
    <source>
        <dbReference type="Pfam" id="PF22366"/>
    </source>
</evidence>
<reference evidence="8 9" key="1">
    <citation type="submission" date="2018-06" db="EMBL/GenBank/DDBJ databases">
        <title>A transcriptomic atlas of mushroom development highlights an independent origin of complex multicellularity.</title>
        <authorList>
            <consortium name="DOE Joint Genome Institute"/>
            <person name="Krizsan K."/>
            <person name="Almasi E."/>
            <person name="Merenyi Z."/>
            <person name="Sahu N."/>
            <person name="Viragh M."/>
            <person name="Koszo T."/>
            <person name="Mondo S."/>
            <person name="Kiss B."/>
            <person name="Balint B."/>
            <person name="Kues U."/>
            <person name="Barry K."/>
            <person name="Hegedus J.C."/>
            <person name="Henrissat B."/>
            <person name="Johnson J."/>
            <person name="Lipzen A."/>
            <person name="Ohm R."/>
            <person name="Nagy I."/>
            <person name="Pangilinan J."/>
            <person name="Yan J."/>
            <person name="Xiong Y."/>
            <person name="Grigoriev I.V."/>
            <person name="Hibbett D.S."/>
            <person name="Nagy L.G."/>
        </authorList>
    </citation>
    <scope>NUCLEOTIDE SEQUENCE [LARGE SCALE GENOMIC DNA]</scope>
    <source>
        <strain evidence="8 9">SZMC22713</strain>
    </source>
</reference>
<evidence type="ECO:0000313" key="8">
    <source>
        <dbReference type="EMBL" id="TDL19438.1"/>
    </source>
</evidence>
<feature type="domain" description="FAD/NAD(P)-binding" evidence="6">
    <location>
        <begin position="32"/>
        <end position="378"/>
    </location>
</feature>
<evidence type="ECO:0000256" key="3">
    <source>
        <dbReference type="ARBA" id="ARBA00022827"/>
    </source>
</evidence>
<evidence type="ECO:0000256" key="5">
    <source>
        <dbReference type="ARBA" id="ARBA00023027"/>
    </source>
</evidence>
<evidence type="ECO:0000313" key="9">
    <source>
        <dbReference type="Proteomes" id="UP000294933"/>
    </source>
</evidence>
<organism evidence="8 9">
    <name type="scientific">Rickenella mellea</name>
    <dbReference type="NCBI Taxonomy" id="50990"/>
    <lineage>
        <taxon>Eukaryota</taxon>
        <taxon>Fungi</taxon>
        <taxon>Dikarya</taxon>
        <taxon>Basidiomycota</taxon>
        <taxon>Agaricomycotina</taxon>
        <taxon>Agaricomycetes</taxon>
        <taxon>Hymenochaetales</taxon>
        <taxon>Rickenellaceae</taxon>
        <taxon>Rickenella</taxon>
    </lineage>
</organism>
<keyword evidence="3" id="KW-0274">FAD</keyword>
<evidence type="ECO:0000256" key="2">
    <source>
        <dbReference type="ARBA" id="ARBA00022630"/>
    </source>
</evidence>
<dbReference type="PANTHER" id="PTHR43706">
    <property type="entry name" value="NADH DEHYDROGENASE"/>
    <property type="match status" value="1"/>
</dbReference>
<dbReference type="Pfam" id="PF07992">
    <property type="entry name" value="Pyr_redox_2"/>
    <property type="match status" value="1"/>
</dbReference>
<accession>A0A4Y7PWN5</accession>
<dbReference type="VEuPathDB" id="FungiDB:BD410DRAFT_752099"/>
<protein>
    <submittedName>
        <fullName evidence="8">FAD/NAD(P)-binding domain-containing protein</fullName>
    </submittedName>
</protein>
<evidence type="ECO:0000256" key="4">
    <source>
        <dbReference type="ARBA" id="ARBA00023002"/>
    </source>
</evidence>
<dbReference type="GO" id="GO:0003954">
    <property type="term" value="F:NADH dehydrogenase activity"/>
    <property type="evidence" value="ECO:0007669"/>
    <property type="project" value="InterPro"/>
</dbReference>
<dbReference type="OrthoDB" id="9992747at2759"/>
<proteinExistence type="inferred from homology"/>
<dbReference type="SUPFAM" id="SSF51905">
    <property type="entry name" value="FAD/NAD(P)-binding domain"/>
    <property type="match status" value="2"/>
</dbReference>
<dbReference type="AlphaFoldDB" id="A0A4Y7PWN5"/>
<feature type="domain" description="External alternative NADH-ubiquinone oxidoreductase-like C-terminal" evidence="7">
    <location>
        <begin position="403"/>
        <end position="467"/>
    </location>
</feature>